<organism evidence="2 3">
    <name type="scientific">Pseudomonas serbiensis</name>
    <dbReference type="NCBI Taxonomy" id="3064350"/>
    <lineage>
        <taxon>Bacteria</taxon>
        <taxon>Pseudomonadati</taxon>
        <taxon>Pseudomonadota</taxon>
        <taxon>Gammaproteobacteria</taxon>
        <taxon>Pseudomonadales</taxon>
        <taxon>Pseudomonadaceae</taxon>
        <taxon>Pseudomonas</taxon>
    </lineage>
</organism>
<sequence>MNIEEIRQLVADLTLAGLYGAEIEKPGFKLSLKRGVACQTLPSLSVEIAAAESASSTLDIKSSGIGHLLDAHPDNGIVLAPPGSEVQVGQLVALLAVGNLILPVRSQHAGQVCSLLVPSGTAVGYGQPLIRLSPNATEAEQP</sequence>
<keyword evidence="3" id="KW-1185">Reference proteome</keyword>
<dbReference type="RefSeq" id="WP_201019173.1">
    <property type="nucleotide sequence ID" value="NZ_JAUQOO010000010.1"/>
</dbReference>
<evidence type="ECO:0000313" key="3">
    <source>
        <dbReference type="Proteomes" id="UP001223016"/>
    </source>
</evidence>
<dbReference type="InterPro" id="IPR000089">
    <property type="entry name" value="Biotin_lipoyl"/>
</dbReference>
<proteinExistence type="predicted"/>
<name>A0ABT9CRI7_9PSED</name>
<protein>
    <submittedName>
        <fullName evidence="2">Biotin/lipoyl-containing protein</fullName>
    </submittedName>
</protein>
<evidence type="ECO:0000259" key="1">
    <source>
        <dbReference type="Pfam" id="PF00364"/>
    </source>
</evidence>
<evidence type="ECO:0000313" key="2">
    <source>
        <dbReference type="EMBL" id="MDO7928015.1"/>
    </source>
</evidence>
<comment type="caution">
    <text evidence="2">The sequence shown here is derived from an EMBL/GenBank/DDBJ whole genome shotgun (WGS) entry which is preliminary data.</text>
</comment>
<dbReference type="EMBL" id="JAUQOO010000010">
    <property type="protein sequence ID" value="MDO7928015.1"/>
    <property type="molecule type" value="Genomic_DNA"/>
</dbReference>
<dbReference type="Gene3D" id="2.40.50.100">
    <property type="match status" value="1"/>
</dbReference>
<dbReference type="InterPro" id="IPR011053">
    <property type="entry name" value="Single_hybrid_motif"/>
</dbReference>
<dbReference type="Proteomes" id="UP001223016">
    <property type="component" value="Unassembled WGS sequence"/>
</dbReference>
<dbReference type="SUPFAM" id="SSF51230">
    <property type="entry name" value="Single hybrid motif"/>
    <property type="match status" value="1"/>
</dbReference>
<feature type="domain" description="Lipoyl-binding" evidence="1">
    <location>
        <begin position="77"/>
        <end position="132"/>
    </location>
</feature>
<reference evidence="2 3" key="1">
    <citation type="submission" date="2023-07" db="EMBL/GenBank/DDBJ databases">
        <title>Identification of four novel Pseudomonas species associated with bacterial leaf spot of cucurbits.</title>
        <authorList>
            <person name="Fullem K.R."/>
        </authorList>
    </citation>
    <scope>NUCLEOTIDE SEQUENCE [LARGE SCALE GENOMIC DNA]</scope>
    <source>
        <strain evidence="2 3">KFB 138</strain>
    </source>
</reference>
<gene>
    <name evidence="2" type="ORF">Q6A51_14560</name>
</gene>
<accession>A0ABT9CRI7</accession>
<dbReference type="Pfam" id="PF00364">
    <property type="entry name" value="Biotin_lipoyl"/>
    <property type="match status" value="1"/>
</dbReference>